<dbReference type="EMBL" id="QVQW01000003">
    <property type="protein sequence ID" value="RKU48994.1"/>
    <property type="molecule type" value="Genomic_DNA"/>
</dbReference>
<accession>A0A420YM89</accession>
<feature type="compositionally biased region" description="Acidic residues" evidence="1">
    <location>
        <begin position="507"/>
        <end position="526"/>
    </location>
</feature>
<protein>
    <recommendedName>
        <fullName evidence="2">Knr4/Smi1-like domain-containing protein</fullName>
    </recommendedName>
</protein>
<evidence type="ECO:0000313" key="3">
    <source>
        <dbReference type="EMBL" id="RKU48994.1"/>
    </source>
</evidence>
<comment type="caution">
    <text evidence="3">The sequence shown here is derived from an EMBL/GenBank/DDBJ whole genome shotgun (WGS) entry which is preliminary data.</text>
</comment>
<dbReference type="InterPro" id="IPR018958">
    <property type="entry name" value="Knr4/Smi1-like_dom"/>
</dbReference>
<organism evidence="3 4">
    <name type="scientific">Coniochaeta pulveracea</name>
    <dbReference type="NCBI Taxonomy" id="177199"/>
    <lineage>
        <taxon>Eukaryota</taxon>
        <taxon>Fungi</taxon>
        <taxon>Dikarya</taxon>
        <taxon>Ascomycota</taxon>
        <taxon>Pezizomycotina</taxon>
        <taxon>Sordariomycetes</taxon>
        <taxon>Sordariomycetidae</taxon>
        <taxon>Coniochaetales</taxon>
        <taxon>Coniochaetaceae</taxon>
        <taxon>Coniochaeta</taxon>
    </lineage>
</organism>
<dbReference type="AlphaFoldDB" id="A0A420YM89"/>
<gene>
    <name evidence="3" type="ORF">DL546_009638</name>
</gene>
<dbReference type="OrthoDB" id="2788868at2759"/>
<dbReference type="Proteomes" id="UP000275385">
    <property type="component" value="Unassembled WGS sequence"/>
</dbReference>
<dbReference type="SMART" id="SM00860">
    <property type="entry name" value="SMI1_KNR4"/>
    <property type="match status" value="1"/>
</dbReference>
<keyword evidence="4" id="KW-1185">Reference proteome</keyword>
<evidence type="ECO:0000313" key="4">
    <source>
        <dbReference type="Proteomes" id="UP000275385"/>
    </source>
</evidence>
<feature type="region of interest" description="Disordered" evidence="1">
    <location>
        <begin position="503"/>
        <end position="526"/>
    </location>
</feature>
<evidence type="ECO:0000256" key="1">
    <source>
        <dbReference type="SAM" id="MobiDB-lite"/>
    </source>
</evidence>
<sequence>MFRYGMTYLPEWRQKATRRRLELRDQIITADCLKSLKSQIWPKIFSLYFLCCFSNLQDDARKLLETYFAAQPDHDPDSTIPDDGDRKILRLLWKHAEATKPDNILWDILGFDQPQDDPIADCANRRPIEDSYDPHQWRTTEDPRVHADCAILLCRRSAEEGADPGRIVEAFEVLDRMFVPLRGKKLMLCDEDQPYFDTISLYLSLAVRLGALDKARRAVTLAADASFFGLLTDLLSNPLLYELYFGKGGVSRPDTEPLMTEAEASLAVREITEALIQRKHNGPQEPLHGVGWPELLQRFSEAAFKLHKKEYAEIQDPPQQPSDILLPPISQEKLAEVEEKLGPLPADLREMVQIANGFRGAWHLFGGGFAGVDKLEPTPSGDYEIWLGVKQEPRVVARQVIRPDGTIETVETRVFEVGLGPMEGMKAGPVWISWGTEENDDFEHIICPPKTWKKFVESGRAAYGGEYRVTCHAHWIDDDDGWTSMRDWIASETAAMERELKIKAEVGDDGEQDEDEDEDDHEDEDE</sequence>
<proteinExistence type="predicted"/>
<name>A0A420YM89_9PEZI</name>
<reference evidence="3 4" key="1">
    <citation type="submission" date="2018-08" db="EMBL/GenBank/DDBJ databases">
        <title>Draft genome of the lignicolous fungus Coniochaeta pulveracea.</title>
        <authorList>
            <person name="Borstlap C.J."/>
            <person name="De Witt R.N."/>
            <person name="Botha A."/>
            <person name="Volschenk H."/>
        </authorList>
    </citation>
    <scope>NUCLEOTIDE SEQUENCE [LARGE SCALE GENOMIC DNA]</scope>
    <source>
        <strain evidence="3 4">CAB683</strain>
    </source>
</reference>
<evidence type="ECO:0000259" key="2">
    <source>
        <dbReference type="SMART" id="SM00860"/>
    </source>
</evidence>
<feature type="domain" description="Knr4/Smi1-like" evidence="2">
    <location>
        <begin position="328"/>
        <end position="491"/>
    </location>
</feature>